<dbReference type="AlphaFoldDB" id="A0AA36GLC1"/>
<evidence type="ECO:0000313" key="9">
    <source>
        <dbReference type="Proteomes" id="UP001176961"/>
    </source>
</evidence>
<dbReference type="GO" id="GO:0046872">
    <property type="term" value="F:metal ion binding"/>
    <property type="evidence" value="ECO:0007669"/>
    <property type="project" value="UniProtKB-KW"/>
</dbReference>
<name>A0AA36GLC1_CYLNA</name>
<dbReference type="GO" id="GO:0003735">
    <property type="term" value="F:structural constituent of ribosome"/>
    <property type="evidence" value="ECO:0007669"/>
    <property type="project" value="TreeGrafter"/>
</dbReference>
<keyword evidence="4" id="KW-0408">Iron</keyword>
<dbReference type="PANTHER" id="PTHR13184">
    <property type="entry name" value="37S RIBOSOMAL PROTEIN S22"/>
    <property type="match status" value="1"/>
</dbReference>
<evidence type="ECO:0000313" key="8">
    <source>
        <dbReference type="EMBL" id="CAJ0594211.1"/>
    </source>
</evidence>
<dbReference type="GO" id="GO:0006412">
    <property type="term" value="P:translation"/>
    <property type="evidence" value="ECO:0007669"/>
    <property type="project" value="InterPro"/>
</dbReference>
<dbReference type="InterPro" id="IPR015324">
    <property type="entry name" value="Ribosomal_Rsm22-like"/>
</dbReference>
<dbReference type="GO" id="GO:0005763">
    <property type="term" value="C:mitochondrial small ribosomal subunit"/>
    <property type="evidence" value="ECO:0007669"/>
    <property type="project" value="TreeGrafter"/>
</dbReference>
<dbReference type="EMBL" id="CATQJL010000112">
    <property type="protein sequence ID" value="CAJ0594211.1"/>
    <property type="molecule type" value="Genomic_DNA"/>
</dbReference>
<evidence type="ECO:0000256" key="5">
    <source>
        <dbReference type="ARBA" id="ARBA00023014"/>
    </source>
</evidence>
<comment type="caution">
    <text evidence="8">The sequence shown here is derived from an EMBL/GenBank/DDBJ whole genome shotgun (WGS) entry which is preliminary data.</text>
</comment>
<dbReference type="InterPro" id="IPR029063">
    <property type="entry name" value="SAM-dependent_MTases_sf"/>
</dbReference>
<keyword evidence="5" id="KW-0411">Iron-sulfur</keyword>
<gene>
    <name evidence="8" type="ORF">CYNAS_LOCUS6194</name>
</gene>
<dbReference type="GO" id="GO:0051536">
    <property type="term" value="F:iron-sulfur cluster binding"/>
    <property type="evidence" value="ECO:0007669"/>
    <property type="project" value="UniProtKB-KW"/>
</dbReference>
<evidence type="ECO:0000256" key="1">
    <source>
        <dbReference type="ARBA" id="ARBA00004173"/>
    </source>
</evidence>
<evidence type="ECO:0000256" key="2">
    <source>
        <dbReference type="ARBA" id="ARBA00022723"/>
    </source>
</evidence>
<sequence length="558" mass="63481">MWLGLLQFRLTVGNGLNSIYHDMLRRVILPCSPICQSRLLSSLPSTSRDDCNELNKNVVDGIAHVTSLNILTRERSVVRLKLAESQKIRKIRRQYAVPEPALAGLRSALISCSRPPKQLQHEADQLSEYLAQRRFPAPPSVVKQARDKIKEMLKHQQVDDGIEDLVEKDKETRINYKLRNEVDKILKKAHFNWKPLDIETREAAAAYALSRLAPNYAEIARVLDEFDRSQFTPSTVLDYGSGIGAGFWAVNERFGTNVKNYCMVDPSPSITQFAMDIMRGETNDLLFRNVSFRRHLVPSLQTKYDLVIAHRTLCELASQESRLDLVASLWKRTNRFLVLIDSGLRDAYEALIEARDFLLCSGTQLHLDETRSILKEKNLLSDSIESVLRDRSLSDFERFSLVRDMVPADITLPTALEPATVYAPCPHDLGCPKLGNSVCSFPVRWQVIRADGKRSPREKSGSETGKFSYMILEKGFRQPESIVARILKITHSSGHVTCDLCTKFKGLQRVAISRRTGELYQRTRSRRDGEQFPLEEETVVTESLFDLCDLKNNSKNIQ</sequence>
<protein>
    <recommendedName>
        <fullName evidence="10">Methyltransferase-like protein 17, mitochondrial</fullName>
    </recommendedName>
</protein>
<evidence type="ECO:0000256" key="4">
    <source>
        <dbReference type="ARBA" id="ARBA00023004"/>
    </source>
</evidence>
<dbReference type="Pfam" id="PF09243">
    <property type="entry name" value="Rsm22"/>
    <property type="match status" value="2"/>
</dbReference>
<dbReference type="Proteomes" id="UP001176961">
    <property type="component" value="Unassembled WGS sequence"/>
</dbReference>
<dbReference type="InterPro" id="IPR052571">
    <property type="entry name" value="Mt_RNA_Methyltransferase"/>
</dbReference>
<dbReference type="PANTHER" id="PTHR13184:SF5">
    <property type="entry name" value="METHYLTRANSFERASE-LIKE PROTEIN 17, MITOCHONDRIAL"/>
    <property type="match status" value="1"/>
</dbReference>
<dbReference type="SUPFAM" id="SSF53335">
    <property type="entry name" value="S-adenosyl-L-methionine-dependent methyltransferases"/>
    <property type="match status" value="1"/>
</dbReference>
<comment type="subcellular location">
    <subcellularLocation>
        <location evidence="1">Mitochondrion</location>
    </subcellularLocation>
</comment>
<organism evidence="8 9">
    <name type="scientific">Cylicocyclus nassatus</name>
    <name type="common">Nematode worm</name>
    <dbReference type="NCBI Taxonomy" id="53992"/>
    <lineage>
        <taxon>Eukaryota</taxon>
        <taxon>Metazoa</taxon>
        <taxon>Ecdysozoa</taxon>
        <taxon>Nematoda</taxon>
        <taxon>Chromadorea</taxon>
        <taxon>Rhabditida</taxon>
        <taxon>Rhabditina</taxon>
        <taxon>Rhabditomorpha</taxon>
        <taxon>Strongyloidea</taxon>
        <taxon>Strongylidae</taxon>
        <taxon>Cylicocyclus</taxon>
    </lineage>
</organism>
<keyword evidence="9" id="KW-1185">Reference proteome</keyword>
<keyword evidence="3" id="KW-0809">Transit peptide</keyword>
<evidence type="ECO:0000256" key="6">
    <source>
        <dbReference type="ARBA" id="ARBA00023128"/>
    </source>
</evidence>
<dbReference type="Gene3D" id="3.40.50.150">
    <property type="entry name" value="Vaccinia Virus protein VP39"/>
    <property type="match status" value="1"/>
</dbReference>
<evidence type="ECO:0000256" key="7">
    <source>
        <dbReference type="ARBA" id="ARBA00045681"/>
    </source>
</evidence>
<keyword evidence="2" id="KW-0479">Metal-binding</keyword>
<evidence type="ECO:0008006" key="10">
    <source>
        <dbReference type="Google" id="ProtNLM"/>
    </source>
</evidence>
<comment type="function">
    <text evidence="7">Mitochondrial ribosome (mitoribosome) assembly factor. Binds at the interface of the head and body domains of the mitochondrial small ribosomal subunit (mt-SSU), occluding the mRNA channel and preventing compaction of the head domain towards the body. Probable inactive methyltransferase: retains the characteristic folding and ability to bind S-adenosyl-L-methionine, but it probably lost its methyltransferase activity.</text>
</comment>
<accession>A0AA36GLC1</accession>
<evidence type="ECO:0000256" key="3">
    <source>
        <dbReference type="ARBA" id="ARBA00022946"/>
    </source>
</evidence>
<dbReference type="GO" id="GO:0008168">
    <property type="term" value="F:methyltransferase activity"/>
    <property type="evidence" value="ECO:0007669"/>
    <property type="project" value="InterPro"/>
</dbReference>
<proteinExistence type="predicted"/>
<reference evidence="8" key="1">
    <citation type="submission" date="2023-07" db="EMBL/GenBank/DDBJ databases">
        <authorList>
            <consortium name="CYATHOMIX"/>
        </authorList>
    </citation>
    <scope>NUCLEOTIDE SEQUENCE</scope>
    <source>
        <strain evidence="8">N/A</strain>
    </source>
</reference>
<keyword evidence="6" id="KW-0496">Mitochondrion</keyword>